<reference evidence="3" key="1">
    <citation type="submission" date="2023-04" db="EMBL/GenBank/DDBJ databases">
        <title>Sphingomonas sp. MAHUQ-71 isolated from rice field.</title>
        <authorList>
            <person name="Huq M.A."/>
        </authorList>
    </citation>
    <scope>NUCLEOTIDE SEQUENCE</scope>
    <source>
        <strain evidence="3">MAHUQ-71</strain>
    </source>
</reference>
<dbReference type="CDD" id="cd01823">
    <property type="entry name" value="SEST_like"/>
    <property type="match status" value="1"/>
</dbReference>
<dbReference type="EMBL" id="JARYGZ010000001">
    <property type="protein sequence ID" value="MDH7638386.1"/>
    <property type="molecule type" value="Genomic_DNA"/>
</dbReference>
<protein>
    <submittedName>
        <fullName evidence="3">SGNH/GDSL hydrolase family protein</fullName>
        <ecNumber evidence="3">3.1.-.-</ecNumber>
    </submittedName>
</protein>
<gene>
    <name evidence="3" type="ORF">QGN17_06550</name>
</gene>
<sequence>MQRFIRPVLALAGFVASFGVATGPATALQIASGEKYVAMGSSFAAGPGVGRRAEGSPSLCARSADNYAHLIAERHQLQLIDVSCSGATTLDVLYKRQYGVPPQIEAVDAATRLVTITIGGNDVSYMANVIASSCLTRGGAAARCRPTADADVERVFTELEARMTAVVDATRGRAPNAMIALVDYFTIVPDHGGCPNLMPLSDAQLRGAAMVAKRLAEITARVAEQRHVRLVKLSAASAAHNVCSRDPWILGFEPHNSSPDFRFPPYHPNIAGMIGAADTIDRALFPPR</sequence>
<dbReference type="Gene3D" id="3.40.50.1110">
    <property type="entry name" value="SGNH hydrolase"/>
    <property type="match status" value="1"/>
</dbReference>
<feature type="chain" id="PRO_5046589433" evidence="1">
    <location>
        <begin position="28"/>
        <end position="288"/>
    </location>
</feature>
<feature type="signal peptide" evidence="1">
    <location>
        <begin position="1"/>
        <end position="27"/>
    </location>
</feature>
<dbReference type="RefSeq" id="WP_281043694.1">
    <property type="nucleotide sequence ID" value="NZ_JARYGZ010000001.1"/>
</dbReference>
<dbReference type="PANTHER" id="PTHR37981:SF1">
    <property type="entry name" value="SGNH HYDROLASE-TYPE ESTERASE DOMAIN-CONTAINING PROTEIN"/>
    <property type="match status" value="1"/>
</dbReference>
<dbReference type="EC" id="3.1.-.-" evidence="3"/>
<keyword evidence="1" id="KW-0732">Signal</keyword>
<dbReference type="Proteomes" id="UP001160625">
    <property type="component" value="Unassembled WGS sequence"/>
</dbReference>
<organism evidence="3 4">
    <name type="scientific">Sphingomonas oryzagri</name>
    <dbReference type="NCBI Taxonomy" id="3042314"/>
    <lineage>
        <taxon>Bacteria</taxon>
        <taxon>Pseudomonadati</taxon>
        <taxon>Pseudomonadota</taxon>
        <taxon>Alphaproteobacteria</taxon>
        <taxon>Sphingomonadales</taxon>
        <taxon>Sphingomonadaceae</taxon>
        <taxon>Sphingomonas</taxon>
    </lineage>
</organism>
<dbReference type="SUPFAM" id="SSF52266">
    <property type="entry name" value="SGNH hydrolase"/>
    <property type="match status" value="1"/>
</dbReference>
<dbReference type="InterPro" id="IPR036514">
    <property type="entry name" value="SGNH_hydro_sf"/>
</dbReference>
<evidence type="ECO:0000313" key="4">
    <source>
        <dbReference type="Proteomes" id="UP001160625"/>
    </source>
</evidence>
<name>A0ABT6MZA5_9SPHN</name>
<dbReference type="GO" id="GO:0016787">
    <property type="term" value="F:hydrolase activity"/>
    <property type="evidence" value="ECO:0007669"/>
    <property type="project" value="UniProtKB-KW"/>
</dbReference>
<keyword evidence="4" id="KW-1185">Reference proteome</keyword>
<evidence type="ECO:0000313" key="3">
    <source>
        <dbReference type="EMBL" id="MDH7638386.1"/>
    </source>
</evidence>
<evidence type="ECO:0000256" key="1">
    <source>
        <dbReference type="SAM" id="SignalP"/>
    </source>
</evidence>
<accession>A0ABT6MZA5</accession>
<dbReference type="InterPro" id="IPR013830">
    <property type="entry name" value="SGNH_hydro"/>
</dbReference>
<dbReference type="PANTHER" id="PTHR37981">
    <property type="entry name" value="LIPASE 2"/>
    <property type="match status" value="1"/>
</dbReference>
<evidence type="ECO:0000259" key="2">
    <source>
        <dbReference type="Pfam" id="PF13472"/>
    </source>
</evidence>
<feature type="domain" description="SGNH hydrolase-type esterase" evidence="2">
    <location>
        <begin position="38"/>
        <end position="272"/>
    </location>
</feature>
<proteinExistence type="predicted"/>
<dbReference type="Pfam" id="PF13472">
    <property type="entry name" value="Lipase_GDSL_2"/>
    <property type="match status" value="1"/>
</dbReference>
<dbReference type="InterPro" id="IPR037460">
    <property type="entry name" value="SEST-like"/>
</dbReference>
<comment type="caution">
    <text evidence="3">The sequence shown here is derived from an EMBL/GenBank/DDBJ whole genome shotgun (WGS) entry which is preliminary data.</text>
</comment>
<keyword evidence="3" id="KW-0378">Hydrolase</keyword>